<feature type="compositionally biased region" description="Polar residues" evidence="1">
    <location>
        <begin position="434"/>
        <end position="444"/>
    </location>
</feature>
<feature type="region of interest" description="Disordered" evidence="1">
    <location>
        <begin position="1"/>
        <end position="227"/>
    </location>
</feature>
<evidence type="ECO:0000259" key="2">
    <source>
        <dbReference type="PROSITE" id="PS50105"/>
    </source>
</evidence>
<feature type="compositionally biased region" description="Low complexity" evidence="1">
    <location>
        <begin position="627"/>
        <end position="654"/>
    </location>
</feature>
<dbReference type="AlphaFoldDB" id="A0A161HLE9"/>
<dbReference type="Gene3D" id="1.10.150.50">
    <property type="entry name" value="Transcription Factor, Ets-1"/>
    <property type="match status" value="1"/>
</dbReference>
<feature type="compositionally biased region" description="Polar residues" evidence="1">
    <location>
        <begin position="158"/>
        <end position="182"/>
    </location>
</feature>
<dbReference type="Pfam" id="PF07647">
    <property type="entry name" value="SAM_2"/>
    <property type="match status" value="1"/>
</dbReference>
<keyword evidence="4" id="KW-1185">Reference proteome</keyword>
<dbReference type="PROSITE" id="PS50105">
    <property type="entry name" value="SAM_DOMAIN"/>
    <property type="match status" value="1"/>
</dbReference>
<dbReference type="SUPFAM" id="SSF47769">
    <property type="entry name" value="SAM/Pointed domain"/>
    <property type="match status" value="1"/>
</dbReference>
<feature type="compositionally biased region" description="Polar residues" evidence="1">
    <location>
        <begin position="363"/>
        <end position="390"/>
    </location>
</feature>
<evidence type="ECO:0000313" key="3">
    <source>
        <dbReference type="EMBL" id="ANB12878.1"/>
    </source>
</evidence>
<feature type="region of interest" description="Disordered" evidence="1">
    <location>
        <begin position="626"/>
        <end position="693"/>
    </location>
</feature>
<dbReference type="EMBL" id="CP014501">
    <property type="protein sequence ID" value="ANB12878.1"/>
    <property type="molecule type" value="Genomic_DNA"/>
</dbReference>
<gene>
    <name evidence="3" type="ORF">AWJ20_1156</name>
</gene>
<feature type="compositionally biased region" description="Low complexity" evidence="1">
    <location>
        <begin position="214"/>
        <end position="223"/>
    </location>
</feature>
<feature type="compositionally biased region" description="Gly residues" evidence="1">
    <location>
        <begin position="67"/>
        <end position="80"/>
    </location>
</feature>
<evidence type="ECO:0000256" key="1">
    <source>
        <dbReference type="SAM" id="MobiDB-lite"/>
    </source>
</evidence>
<reference evidence="3 4" key="1">
    <citation type="submission" date="2016-02" db="EMBL/GenBank/DDBJ databases">
        <title>Complete genome sequence and transcriptome regulation of the pentose utilising yeast Sugiyamaella lignohabitans.</title>
        <authorList>
            <person name="Bellasio M."/>
            <person name="Peymann A."/>
            <person name="Valli M."/>
            <person name="Sipitzky M."/>
            <person name="Graf A."/>
            <person name="Sauer M."/>
            <person name="Marx H."/>
            <person name="Mattanovich D."/>
        </authorList>
    </citation>
    <scope>NUCLEOTIDE SEQUENCE [LARGE SCALE GENOMIC DNA]</scope>
    <source>
        <strain evidence="3 4">CBS 10342</strain>
    </source>
</reference>
<dbReference type="RefSeq" id="XP_018735355.1">
    <property type="nucleotide sequence ID" value="XM_018878008.1"/>
</dbReference>
<dbReference type="GeneID" id="30032927"/>
<dbReference type="InterPro" id="IPR001660">
    <property type="entry name" value="SAM"/>
</dbReference>
<protein>
    <recommendedName>
        <fullName evidence="2">SAM domain-containing protein</fullName>
    </recommendedName>
</protein>
<proteinExistence type="predicted"/>
<feature type="domain" description="SAM" evidence="2">
    <location>
        <begin position="553"/>
        <end position="598"/>
    </location>
</feature>
<feature type="compositionally biased region" description="Polar residues" evidence="1">
    <location>
        <begin position="291"/>
        <end position="301"/>
    </location>
</feature>
<evidence type="ECO:0000313" key="4">
    <source>
        <dbReference type="Proteomes" id="UP000189580"/>
    </source>
</evidence>
<name>A0A161HLE9_9ASCO</name>
<feature type="region of interest" description="Disordered" evidence="1">
    <location>
        <begin position="360"/>
        <end position="450"/>
    </location>
</feature>
<sequence length="779" mass="80661">MPRLSRAEYEEDEVPTSDLSHALGIPDTGTFDFDLRAVTSSVRSGAADDPYPAMARPRIHRSHRKSGGGSGSAGSSGGSSTGAATTAGTGSGTGSAGSHANGEFSGPNTGHSEVGKKSTSSEPVAVVSNGPIDSTTGSESVPSVNGSGTTGIGPGLHSTGTPASSTGSVNHVNTTGVANSNKDVYGESRHPPVGSRLRSTSGSAALGGSGGTSPGSTSNNSNGWPTMATAHLPSSPYLYSNTTAVSGNSPILHSSASYNNIHYYAKAHANGSSNADSSFLSGGDSPVSYHTAHSNANSSPLVGSGGHHQSDPGNFSSPMPYPQRQSSHGWKNGSVNVYPNSSMVNNLAVYPSARQPNLPYTPRSVSAGNQPVNTNTSPDVTASPSSNYISASGGFESSPGFPMSSPPVGSGSGFGTGGNTGAGSTLSGHPGSRIMSSANSSPLMSTPLKYTRYQGAPSPITTYSPTPAAPLTTYTDVTSHSNVGSIGSGSSTSALPNYLPSHASRLETGSISTIGSVSNEIPVQTPPATKVRSQSIVVSPAAVSWRANEPSDWTNERVCQWLEANKFGPDWISTFRTRNIQGAQFLSLVNYQKLKELGPFSTRNEEYDTSPSRFIHNLRKLLDKSASTNSTTSNDSNPNNITNFNENNVYTNNTLIPPTELSPRTGRPSSVTEFPRISNSLDEPRPVLAAEDTLTTSPLERIISNPIDQKASYETVQPRPRMSQPKQRPMSTFESGSKTTFQGVSIPQLGPPTPYSSGVRGAVGSGAEPQPPEAEPRTY</sequence>
<feature type="compositionally biased region" description="Polar residues" evidence="1">
    <location>
        <begin position="724"/>
        <end position="745"/>
    </location>
</feature>
<feature type="compositionally biased region" description="Low complexity" evidence="1">
    <location>
        <begin position="392"/>
        <end position="409"/>
    </location>
</feature>
<feature type="compositionally biased region" description="Polar residues" evidence="1">
    <location>
        <begin position="106"/>
        <end position="122"/>
    </location>
</feature>
<feature type="compositionally biased region" description="Polar residues" evidence="1">
    <location>
        <begin position="667"/>
        <end position="681"/>
    </location>
</feature>
<dbReference type="InterPro" id="IPR013761">
    <property type="entry name" value="SAM/pointed_sf"/>
</dbReference>
<feature type="region of interest" description="Disordered" evidence="1">
    <location>
        <begin position="290"/>
        <end position="334"/>
    </location>
</feature>
<feature type="compositionally biased region" description="Basic residues" evidence="1">
    <location>
        <begin position="57"/>
        <end position="66"/>
    </location>
</feature>
<feature type="compositionally biased region" description="Gly residues" evidence="1">
    <location>
        <begin position="410"/>
        <end position="421"/>
    </location>
</feature>
<dbReference type="Proteomes" id="UP000189580">
    <property type="component" value="Chromosome a"/>
</dbReference>
<feature type="compositionally biased region" description="Polar residues" evidence="1">
    <location>
        <begin position="311"/>
        <end position="334"/>
    </location>
</feature>
<accession>A0A161HLE9</accession>
<feature type="compositionally biased region" description="Low complexity" evidence="1">
    <location>
        <begin position="756"/>
        <end position="767"/>
    </location>
</feature>
<feature type="compositionally biased region" description="Polar residues" evidence="1">
    <location>
        <begin position="131"/>
        <end position="147"/>
    </location>
</feature>
<dbReference type="KEGG" id="slb:AWJ20_1156"/>
<organism evidence="3 4">
    <name type="scientific">Sugiyamaella lignohabitans</name>
    <dbReference type="NCBI Taxonomy" id="796027"/>
    <lineage>
        <taxon>Eukaryota</taxon>
        <taxon>Fungi</taxon>
        <taxon>Dikarya</taxon>
        <taxon>Ascomycota</taxon>
        <taxon>Saccharomycotina</taxon>
        <taxon>Dipodascomycetes</taxon>
        <taxon>Dipodascales</taxon>
        <taxon>Trichomonascaceae</taxon>
        <taxon>Sugiyamaella</taxon>
    </lineage>
</organism>
<feature type="region of interest" description="Disordered" evidence="1">
    <location>
        <begin position="705"/>
        <end position="779"/>
    </location>
</feature>